<reference evidence="3 4" key="1">
    <citation type="submission" date="2020-05" db="EMBL/GenBank/DDBJ databases">
        <title>Draft Genome Sequences of Sphingomonas sp. Isolated from the International Space Station.</title>
        <authorList>
            <person name="Bijlani S."/>
            <person name="Singh N.K."/>
            <person name="Mason C.E."/>
            <person name="Wang C.C."/>
            <person name="Venkateswaran K."/>
        </authorList>
    </citation>
    <scope>NUCLEOTIDE SEQUENCE [LARGE SCALE GENOMIC DNA]</scope>
    <source>
        <strain evidence="1 4">IIF7SW-B5</strain>
        <strain evidence="2">ISS-IIF7SWP</strain>
    </source>
</reference>
<dbReference type="EMBL" id="JABEOV010000004">
    <property type="protein sequence ID" value="NNG51885.1"/>
    <property type="molecule type" value="Genomic_DNA"/>
</dbReference>
<dbReference type="EMBL" id="JABYQV010000019">
    <property type="protein sequence ID" value="NVP32798.1"/>
    <property type="molecule type" value="Genomic_DNA"/>
</dbReference>
<organism evidence="2 3">
    <name type="scientific">Sphingomonas sanguinis</name>
    <dbReference type="NCBI Taxonomy" id="33051"/>
    <lineage>
        <taxon>Bacteria</taxon>
        <taxon>Pseudomonadati</taxon>
        <taxon>Pseudomonadota</taxon>
        <taxon>Alphaproteobacteria</taxon>
        <taxon>Sphingomonadales</taxon>
        <taxon>Sphingomonadaceae</taxon>
        <taxon>Sphingomonas</taxon>
    </lineage>
</organism>
<gene>
    <name evidence="1" type="ORF">HKX05_00770</name>
    <name evidence="2" type="ORF">HLV41_17310</name>
</gene>
<accession>A0A7Y7QY76</accession>
<evidence type="ECO:0000313" key="1">
    <source>
        <dbReference type="EMBL" id="NNG51885.1"/>
    </source>
</evidence>
<proteinExistence type="predicted"/>
<sequence>MQDSTDSEPLPTSRALVVVEPAELVPVATNLVLRLTPTLPGIVDLETERADAYARAARAANTHRAYAAVSCPETMDAHHDRRLAPVGS</sequence>
<dbReference type="AlphaFoldDB" id="A0A7Y7QY76"/>
<dbReference type="Proteomes" id="UP000557656">
    <property type="component" value="Unassembled WGS sequence"/>
</dbReference>
<keyword evidence="4" id="KW-1185">Reference proteome</keyword>
<comment type="caution">
    <text evidence="2">The sequence shown here is derived from an EMBL/GenBank/DDBJ whole genome shotgun (WGS) entry which is preliminary data.</text>
</comment>
<name>A0A7Y7QY76_9SPHN</name>
<dbReference type="RefSeq" id="WP_170172099.1">
    <property type="nucleotide sequence ID" value="NZ_JABEOV010000004.1"/>
</dbReference>
<evidence type="ECO:0000313" key="3">
    <source>
        <dbReference type="Proteomes" id="UP000531581"/>
    </source>
</evidence>
<protein>
    <submittedName>
        <fullName evidence="2">Uncharacterized protein</fullName>
    </submittedName>
</protein>
<evidence type="ECO:0000313" key="4">
    <source>
        <dbReference type="Proteomes" id="UP000557656"/>
    </source>
</evidence>
<evidence type="ECO:0000313" key="2">
    <source>
        <dbReference type="EMBL" id="NVP32798.1"/>
    </source>
</evidence>
<dbReference type="Proteomes" id="UP000531581">
    <property type="component" value="Unassembled WGS sequence"/>
</dbReference>